<dbReference type="OrthoDB" id="1268174at2"/>
<feature type="transmembrane region" description="Helical" evidence="1">
    <location>
        <begin position="6"/>
        <end position="28"/>
    </location>
</feature>
<dbReference type="Proteomes" id="UP000010796">
    <property type="component" value="Chromosome"/>
</dbReference>
<keyword evidence="3" id="KW-1185">Reference proteome</keyword>
<gene>
    <name evidence="2" type="ordered locus">Echvi_1872</name>
</gene>
<evidence type="ECO:0000313" key="3">
    <source>
        <dbReference type="Proteomes" id="UP000010796"/>
    </source>
</evidence>
<protein>
    <submittedName>
        <fullName evidence="2">Uncharacterized protein</fullName>
    </submittedName>
</protein>
<organism evidence="2 3">
    <name type="scientific">Echinicola vietnamensis (strain DSM 17526 / LMG 23754 / KMM 6221)</name>
    <dbReference type="NCBI Taxonomy" id="926556"/>
    <lineage>
        <taxon>Bacteria</taxon>
        <taxon>Pseudomonadati</taxon>
        <taxon>Bacteroidota</taxon>
        <taxon>Cytophagia</taxon>
        <taxon>Cytophagales</taxon>
        <taxon>Cyclobacteriaceae</taxon>
        <taxon>Echinicola</taxon>
    </lineage>
</organism>
<proteinExistence type="predicted"/>
<dbReference type="HOGENOM" id="CLU_1649461_0_0_10"/>
<dbReference type="RefSeq" id="WP_015265688.1">
    <property type="nucleotide sequence ID" value="NC_019904.1"/>
</dbReference>
<name>L0FXW2_ECHVK</name>
<dbReference type="KEGG" id="evi:Echvi_1872"/>
<evidence type="ECO:0000256" key="1">
    <source>
        <dbReference type="SAM" id="Phobius"/>
    </source>
</evidence>
<sequence length="160" mass="17615">MEFLNFIRVISLGACLLVGSMFIVLVFAKKRNKARNLAIAGLSLLIMYLVNISMTSFRNAIYQPTQKLDQLSFLAYGVASNGDKGWLGVYEDATWEFGPSYREIKVSGTYVLKGDTIILNGDEGDKADKNSMVLIAGQLSTQSKNANLNELKIALNNLNP</sequence>
<feature type="transmembrane region" description="Helical" evidence="1">
    <location>
        <begin position="37"/>
        <end position="57"/>
    </location>
</feature>
<evidence type="ECO:0000313" key="2">
    <source>
        <dbReference type="EMBL" id="AGA78127.1"/>
    </source>
</evidence>
<dbReference type="AlphaFoldDB" id="L0FXW2"/>
<reference evidence="3" key="1">
    <citation type="submission" date="2012-02" db="EMBL/GenBank/DDBJ databases">
        <title>The complete genome of Echinicola vietnamensis DSM 17526.</title>
        <authorList>
            <person name="Lucas S."/>
            <person name="Copeland A."/>
            <person name="Lapidus A."/>
            <person name="Glavina del Rio T."/>
            <person name="Dalin E."/>
            <person name="Tice H."/>
            <person name="Bruce D."/>
            <person name="Goodwin L."/>
            <person name="Pitluck S."/>
            <person name="Peters L."/>
            <person name="Ovchinnikova G."/>
            <person name="Teshima H."/>
            <person name="Kyrpides N."/>
            <person name="Mavromatis K."/>
            <person name="Ivanova N."/>
            <person name="Brettin T."/>
            <person name="Detter J.C."/>
            <person name="Han C."/>
            <person name="Larimer F."/>
            <person name="Land M."/>
            <person name="Hauser L."/>
            <person name="Markowitz V."/>
            <person name="Cheng J.-F."/>
            <person name="Hugenholtz P."/>
            <person name="Woyke T."/>
            <person name="Wu D."/>
            <person name="Brambilla E."/>
            <person name="Klenk H.-P."/>
            <person name="Eisen J.A."/>
        </authorList>
    </citation>
    <scope>NUCLEOTIDE SEQUENCE [LARGE SCALE GENOMIC DNA]</scope>
    <source>
        <strain evidence="3">DSM 17526 / LMG 23754 / KMM 6221</strain>
    </source>
</reference>
<keyword evidence="1" id="KW-0472">Membrane</keyword>
<accession>L0FXW2</accession>
<dbReference type="EMBL" id="CP003346">
    <property type="protein sequence ID" value="AGA78127.1"/>
    <property type="molecule type" value="Genomic_DNA"/>
</dbReference>
<keyword evidence="1" id="KW-1133">Transmembrane helix</keyword>
<keyword evidence="1" id="KW-0812">Transmembrane</keyword>